<keyword evidence="3" id="KW-1185">Reference proteome</keyword>
<evidence type="ECO:0000313" key="2">
    <source>
        <dbReference type="EMBL" id="KAK9539595.1"/>
    </source>
</evidence>
<evidence type="ECO:0000259" key="1">
    <source>
        <dbReference type="Pfam" id="PF03732"/>
    </source>
</evidence>
<organism evidence="2 3">
    <name type="scientific">Zoarces viviparus</name>
    <name type="common">Viviparous eelpout</name>
    <name type="synonym">Blennius viviparus</name>
    <dbReference type="NCBI Taxonomy" id="48416"/>
    <lineage>
        <taxon>Eukaryota</taxon>
        <taxon>Metazoa</taxon>
        <taxon>Chordata</taxon>
        <taxon>Craniata</taxon>
        <taxon>Vertebrata</taxon>
        <taxon>Euteleostomi</taxon>
        <taxon>Actinopterygii</taxon>
        <taxon>Neopterygii</taxon>
        <taxon>Teleostei</taxon>
        <taxon>Neoteleostei</taxon>
        <taxon>Acanthomorphata</taxon>
        <taxon>Eupercaria</taxon>
        <taxon>Perciformes</taxon>
        <taxon>Cottioidei</taxon>
        <taxon>Zoarcales</taxon>
        <taxon>Zoarcidae</taxon>
        <taxon>Zoarcinae</taxon>
        <taxon>Zoarces</taxon>
    </lineage>
</organism>
<dbReference type="PANTHER" id="PTHR15503:SF22">
    <property type="entry name" value="TRANSPOSON TY3-I GAG POLYPROTEIN"/>
    <property type="match status" value="1"/>
</dbReference>
<accession>A0AAW1FZ85</accession>
<dbReference type="AlphaFoldDB" id="A0AAW1FZ85"/>
<protein>
    <recommendedName>
        <fullName evidence="1">Retrotransposon gag domain-containing protein</fullName>
    </recommendedName>
</protein>
<dbReference type="EMBL" id="JBCEZU010000023">
    <property type="protein sequence ID" value="KAK9539595.1"/>
    <property type="molecule type" value="Genomic_DNA"/>
</dbReference>
<comment type="caution">
    <text evidence="2">The sequence shown here is derived from an EMBL/GenBank/DDBJ whole genome shotgun (WGS) entry which is preliminary data.</text>
</comment>
<dbReference type="InterPro" id="IPR005162">
    <property type="entry name" value="Retrotrans_gag_dom"/>
</dbReference>
<dbReference type="PANTHER" id="PTHR15503">
    <property type="entry name" value="LDOC1 RELATED"/>
    <property type="match status" value="1"/>
</dbReference>
<dbReference type="Proteomes" id="UP001488805">
    <property type="component" value="Unassembled WGS sequence"/>
</dbReference>
<gene>
    <name evidence="2" type="ORF">VZT92_004692</name>
</gene>
<feature type="domain" description="Retrotransposon gag" evidence="1">
    <location>
        <begin position="25"/>
        <end position="108"/>
    </location>
</feature>
<proteinExistence type="predicted"/>
<dbReference type="InterPro" id="IPR032567">
    <property type="entry name" value="RTL1-rel"/>
</dbReference>
<evidence type="ECO:0000313" key="3">
    <source>
        <dbReference type="Proteomes" id="UP001488805"/>
    </source>
</evidence>
<dbReference type="Pfam" id="PF03732">
    <property type="entry name" value="Retrotrans_gag"/>
    <property type="match status" value="1"/>
</dbReference>
<name>A0AAW1FZ85_ZOAVI</name>
<reference evidence="2 3" key="1">
    <citation type="journal article" date="2024" name="Genome Biol. Evol.">
        <title>Chromosome-level genome assembly of the viviparous eelpout Zoarces viviparus.</title>
        <authorList>
            <person name="Fuhrmann N."/>
            <person name="Brasseur M.V."/>
            <person name="Bakowski C.E."/>
            <person name="Podsiadlowski L."/>
            <person name="Prost S."/>
            <person name="Krehenwinkel H."/>
            <person name="Mayer C."/>
        </authorList>
    </citation>
    <scope>NUCLEOTIDE SEQUENCE [LARGE SCALE GENOMIC DNA]</scope>
    <source>
        <strain evidence="2">NO-MEL_2022_Ind0_liver</strain>
    </source>
</reference>
<sequence length="118" mass="13608">MHQCGFVFNQQPRTFALDNAKVAFTVGLLRGKALFWAEAWLNRRSPNRVPYELFLEEFKKVFDHPVYTRDVVQRLLSLRQGSTSAAEYSVDFQILATESGWDKEALKGIYIATAFRIC</sequence>